<comment type="caution">
    <text evidence="1">The sequence shown here is derived from an EMBL/GenBank/DDBJ whole genome shotgun (WGS) entry which is preliminary data.</text>
</comment>
<dbReference type="AlphaFoldDB" id="A0A133U9H2"/>
<gene>
    <name evidence="1" type="ORF">AKJ57_03460</name>
</gene>
<sequence>MPLKASFIPPQSTSSLVFLTSDSGFSKYSTGAVFLPDYFLASRFFRQGEKGDMYKEELEEK</sequence>
<proteinExistence type="predicted"/>
<protein>
    <submittedName>
        <fullName evidence="1">Uncharacterized protein</fullName>
    </submittedName>
</protein>
<dbReference type="Proteomes" id="UP000070163">
    <property type="component" value="Unassembled WGS sequence"/>
</dbReference>
<name>A0A133U9H2_9EURY</name>
<evidence type="ECO:0000313" key="1">
    <source>
        <dbReference type="EMBL" id="KXA90845.1"/>
    </source>
</evidence>
<evidence type="ECO:0000313" key="2">
    <source>
        <dbReference type="Proteomes" id="UP000070163"/>
    </source>
</evidence>
<dbReference type="EMBL" id="LHXJ01000035">
    <property type="protein sequence ID" value="KXA90845.1"/>
    <property type="molecule type" value="Genomic_DNA"/>
</dbReference>
<organism evidence="1 2">
    <name type="scientific">candidate division MSBL1 archaeon SCGC-AAA259A05</name>
    <dbReference type="NCBI Taxonomy" id="1698259"/>
    <lineage>
        <taxon>Archaea</taxon>
        <taxon>Methanobacteriati</taxon>
        <taxon>Methanobacteriota</taxon>
        <taxon>candidate division MSBL1</taxon>
    </lineage>
</organism>
<keyword evidence="2" id="KW-1185">Reference proteome</keyword>
<accession>A0A133U9H2</accession>
<reference evidence="1 2" key="1">
    <citation type="journal article" date="2016" name="Sci. Rep.">
        <title>Metabolic traits of an uncultured archaeal lineage -MSBL1- from brine pools of the Red Sea.</title>
        <authorList>
            <person name="Mwirichia R."/>
            <person name="Alam I."/>
            <person name="Rashid M."/>
            <person name="Vinu M."/>
            <person name="Ba-Alawi W."/>
            <person name="Anthony Kamau A."/>
            <person name="Kamanda Ngugi D."/>
            <person name="Goker M."/>
            <person name="Klenk H.P."/>
            <person name="Bajic V."/>
            <person name="Stingl U."/>
        </authorList>
    </citation>
    <scope>NUCLEOTIDE SEQUENCE [LARGE SCALE GENOMIC DNA]</scope>
    <source>
        <strain evidence="1">SCGC-AAA259A05</strain>
    </source>
</reference>